<keyword evidence="4 7" id="KW-0812">Transmembrane</keyword>
<dbReference type="Pfam" id="PF00854">
    <property type="entry name" value="PTR2"/>
    <property type="match status" value="1"/>
</dbReference>
<dbReference type="GO" id="GO:0005886">
    <property type="term" value="C:plasma membrane"/>
    <property type="evidence" value="ECO:0007669"/>
    <property type="project" value="UniProtKB-ARBA"/>
</dbReference>
<accession>A0A4S8MV96</accession>
<feature type="transmembrane region" description="Helical" evidence="7">
    <location>
        <begin position="221"/>
        <end position="240"/>
    </location>
</feature>
<dbReference type="AlphaFoldDB" id="A0A4S8MV96"/>
<evidence type="ECO:0000313" key="8">
    <source>
        <dbReference type="EMBL" id="THV07187.1"/>
    </source>
</evidence>
<feature type="transmembrane region" description="Helical" evidence="7">
    <location>
        <begin position="246"/>
        <end position="269"/>
    </location>
</feature>
<dbReference type="GO" id="GO:0071916">
    <property type="term" value="F:dipeptide transmembrane transporter activity"/>
    <property type="evidence" value="ECO:0007669"/>
    <property type="project" value="UniProtKB-ARBA"/>
</dbReference>
<proteinExistence type="inferred from homology"/>
<dbReference type="InterPro" id="IPR000109">
    <property type="entry name" value="POT_fam"/>
</dbReference>
<feature type="transmembrane region" description="Helical" evidence="7">
    <location>
        <begin position="162"/>
        <end position="180"/>
    </location>
</feature>
<feature type="transmembrane region" description="Helical" evidence="7">
    <location>
        <begin position="422"/>
        <end position="444"/>
    </location>
</feature>
<evidence type="ECO:0000256" key="3">
    <source>
        <dbReference type="ARBA" id="ARBA00022448"/>
    </source>
</evidence>
<comment type="similarity">
    <text evidence="2">Belongs to the major facilitator superfamily. Proton-dependent oligopeptide transporter (POT/PTR) (TC 2.A.17) family.</text>
</comment>
<comment type="subcellular location">
    <subcellularLocation>
        <location evidence="1">Membrane</location>
        <topology evidence="1">Multi-pass membrane protein</topology>
    </subcellularLocation>
</comment>
<keyword evidence="3" id="KW-0813">Transport</keyword>
<dbReference type="InterPro" id="IPR036259">
    <property type="entry name" value="MFS_trans_sf"/>
</dbReference>
<dbReference type="PANTHER" id="PTHR11654">
    <property type="entry name" value="OLIGOPEPTIDE TRANSPORTER-RELATED"/>
    <property type="match status" value="1"/>
</dbReference>
<evidence type="ECO:0000256" key="5">
    <source>
        <dbReference type="ARBA" id="ARBA00022989"/>
    </source>
</evidence>
<dbReference type="SUPFAM" id="SSF103473">
    <property type="entry name" value="MFS general substrate transporter"/>
    <property type="match status" value="1"/>
</dbReference>
<dbReference type="EMBL" id="ML179039">
    <property type="protein sequence ID" value="THV07187.1"/>
    <property type="molecule type" value="Genomic_DNA"/>
</dbReference>
<organism evidence="8 9">
    <name type="scientific">Dendrothele bispora (strain CBS 962.96)</name>
    <dbReference type="NCBI Taxonomy" id="1314807"/>
    <lineage>
        <taxon>Eukaryota</taxon>
        <taxon>Fungi</taxon>
        <taxon>Dikarya</taxon>
        <taxon>Basidiomycota</taxon>
        <taxon>Agaricomycotina</taxon>
        <taxon>Agaricomycetes</taxon>
        <taxon>Agaricomycetidae</taxon>
        <taxon>Agaricales</taxon>
        <taxon>Agaricales incertae sedis</taxon>
        <taxon>Dendrothele</taxon>
    </lineage>
</organism>
<name>A0A4S8MV96_DENBC</name>
<dbReference type="Gene3D" id="1.20.1250.20">
    <property type="entry name" value="MFS general substrate transporter like domains"/>
    <property type="match status" value="1"/>
</dbReference>
<feature type="transmembrane region" description="Helical" evidence="7">
    <location>
        <begin position="100"/>
        <end position="121"/>
    </location>
</feature>
<feature type="transmembrane region" description="Helical" evidence="7">
    <location>
        <begin position="536"/>
        <end position="557"/>
    </location>
</feature>
<dbReference type="FunFam" id="1.20.1250.20:FF:000085">
    <property type="entry name" value="MFS peptide transporter Ptr2"/>
    <property type="match status" value="1"/>
</dbReference>
<reference evidence="8 9" key="1">
    <citation type="journal article" date="2019" name="Nat. Ecol. Evol.">
        <title>Megaphylogeny resolves global patterns of mushroom evolution.</title>
        <authorList>
            <person name="Varga T."/>
            <person name="Krizsan K."/>
            <person name="Foldi C."/>
            <person name="Dima B."/>
            <person name="Sanchez-Garcia M."/>
            <person name="Sanchez-Ramirez S."/>
            <person name="Szollosi G.J."/>
            <person name="Szarkandi J.G."/>
            <person name="Papp V."/>
            <person name="Albert L."/>
            <person name="Andreopoulos W."/>
            <person name="Angelini C."/>
            <person name="Antonin V."/>
            <person name="Barry K.W."/>
            <person name="Bougher N.L."/>
            <person name="Buchanan P."/>
            <person name="Buyck B."/>
            <person name="Bense V."/>
            <person name="Catcheside P."/>
            <person name="Chovatia M."/>
            <person name="Cooper J."/>
            <person name="Damon W."/>
            <person name="Desjardin D."/>
            <person name="Finy P."/>
            <person name="Geml J."/>
            <person name="Haridas S."/>
            <person name="Hughes K."/>
            <person name="Justo A."/>
            <person name="Karasinski D."/>
            <person name="Kautmanova I."/>
            <person name="Kiss B."/>
            <person name="Kocsube S."/>
            <person name="Kotiranta H."/>
            <person name="LaButti K.M."/>
            <person name="Lechner B.E."/>
            <person name="Liimatainen K."/>
            <person name="Lipzen A."/>
            <person name="Lukacs Z."/>
            <person name="Mihaltcheva S."/>
            <person name="Morgado L.N."/>
            <person name="Niskanen T."/>
            <person name="Noordeloos M.E."/>
            <person name="Ohm R.A."/>
            <person name="Ortiz-Santana B."/>
            <person name="Ovrebo C."/>
            <person name="Racz N."/>
            <person name="Riley R."/>
            <person name="Savchenko A."/>
            <person name="Shiryaev A."/>
            <person name="Soop K."/>
            <person name="Spirin V."/>
            <person name="Szebenyi C."/>
            <person name="Tomsovsky M."/>
            <person name="Tulloss R.E."/>
            <person name="Uehling J."/>
            <person name="Grigoriev I.V."/>
            <person name="Vagvolgyi C."/>
            <person name="Papp T."/>
            <person name="Martin F.M."/>
            <person name="Miettinen O."/>
            <person name="Hibbett D.S."/>
            <person name="Nagy L.G."/>
        </authorList>
    </citation>
    <scope>NUCLEOTIDE SEQUENCE [LARGE SCALE GENOMIC DNA]</scope>
    <source>
        <strain evidence="8 9">CBS 962.96</strain>
    </source>
</reference>
<feature type="transmembrane region" description="Helical" evidence="7">
    <location>
        <begin position="390"/>
        <end position="410"/>
    </location>
</feature>
<gene>
    <name evidence="8" type="ORF">K435DRAFT_772857</name>
</gene>
<feature type="transmembrane region" description="Helical" evidence="7">
    <location>
        <begin position="345"/>
        <end position="363"/>
    </location>
</feature>
<feature type="transmembrane region" description="Helical" evidence="7">
    <location>
        <begin position="133"/>
        <end position="156"/>
    </location>
</feature>
<dbReference type="OrthoDB" id="8904098at2759"/>
<evidence type="ECO:0000256" key="4">
    <source>
        <dbReference type="ARBA" id="ARBA00022692"/>
    </source>
</evidence>
<keyword evidence="9" id="KW-1185">Reference proteome</keyword>
<dbReference type="Proteomes" id="UP000297245">
    <property type="component" value="Unassembled WGS sequence"/>
</dbReference>
<evidence type="ECO:0000256" key="7">
    <source>
        <dbReference type="SAM" id="Phobius"/>
    </source>
</evidence>
<evidence type="ECO:0000313" key="9">
    <source>
        <dbReference type="Proteomes" id="UP000297245"/>
    </source>
</evidence>
<keyword evidence="6 7" id="KW-0472">Membrane</keyword>
<sequence length="570" mass="61698">MSIPSADKDNVAIDPEATADADARVSITLDEEMRSLKKVSGPIPLNACLLCLAELVERLSFFGTSIVFTNFIQQPLSPLSGTGAGLADGQSGALGLGQRASTAITTVFVLWCYITPLFGGYVGDAHLGRFKTIWMGIAIRLVGHVILIVAALPGVIVNQSASLGIFVTALFFIGIGTGFFQSNIPPLLGEQCVAAYPEPVVKTIKGGERVVVDPGLTISKVFMYFYLTINVGAVIGQISMTYCEKYVGYWLVYTATAVSFIICPLMLFFSRKRLVLLPPSGALLAKAARLCWSTAKRRWDPNPITTFRKLTAKEFWDDAKSAEAAVSPNGMQSSTSSDWIDEVKMTLGACTVFVWFPIYWLTYNQINNNLTSQAATMTTNGIPNDVLNNLSPLLLIFLIPICDLWVYPAIRNMGLEFGPLRKFFSGFMVGAVGMAWAAVVQHYVYATDPCGSHATTCRDPDGNSVVSPVNVWTQSGCYILIAISEILAAVTGIEYAFTKAPKSMRSLVTGLFLLTSALSAALGEAFVSLSSDPLLVWNYAVMAVLSAITGVAFWICVVRVNDRDEEKPLH</sequence>
<protein>
    <submittedName>
        <fullName evidence="8">Peptide transporter PTR2A</fullName>
    </submittedName>
</protein>
<keyword evidence="5 7" id="KW-1133">Transmembrane helix</keyword>
<evidence type="ECO:0000256" key="1">
    <source>
        <dbReference type="ARBA" id="ARBA00004141"/>
    </source>
</evidence>
<evidence type="ECO:0000256" key="2">
    <source>
        <dbReference type="ARBA" id="ARBA00005982"/>
    </source>
</evidence>
<evidence type="ECO:0000256" key="6">
    <source>
        <dbReference type="ARBA" id="ARBA00023136"/>
    </source>
</evidence>
<feature type="transmembrane region" description="Helical" evidence="7">
    <location>
        <begin position="509"/>
        <end position="530"/>
    </location>
</feature>